<keyword evidence="1" id="KW-0863">Zinc-finger</keyword>
<reference evidence="3 4" key="1">
    <citation type="submission" date="2020-10" db="EMBL/GenBank/DDBJ databases">
        <authorList>
            <person name="Castelo-Branco R."/>
            <person name="Eusebio N."/>
            <person name="Adriana R."/>
            <person name="Vieira A."/>
            <person name="Brugerolle De Fraissinette N."/>
            <person name="Rezende De Castro R."/>
            <person name="Schneider M.P."/>
            <person name="Vasconcelos V."/>
            <person name="Leao P.N."/>
        </authorList>
    </citation>
    <scope>NUCLEOTIDE SEQUENCE [LARGE SCALE GENOMIC DNA]</scope>
    <source>
        <strain evidence="3 4">LEGE 06123</strain>
    </source>
</reference>
<evidence type="ECO:0000313" key="4">
    <source>
        <dbReference type="Proteomes" id="UP000651156"/>
    </source>
</evidence>
<name>A0ABR9UYW3_9CHRO</name>
<comment type="caution">
    <text evidence="3">The sequence shown here is derived from an EMBL/GenBank/DDBJ whole genome shotgun (WGS) entry which is preliminary data.</text>
</comment>
<sequence length="210" mass="23544">MHFIEDMSAIATALHSNSTLPTFLPQGLTKVERVGMTRNASRTPYVVYWVGERRCCTFFKRQLFFKLLKVLVAIAHTTINTVKCVETTEWGGLKIKAATAAWILARAQVNKFFYSYHQVIFEQVTLSLQSEHAMISDRSGRNYMITSHNNHDTCSCPDLYDSCSHRIAATLALLPLGFTTVTAYLASKNKNKTSVLEGNCINRTTAIAAR</sequence>
<keyword evidence="1" id="KW-0479">Metal-binding</keyword>
<dbReference type="Proteomes" id="UP000651156">
    <property type="component" value="Unassembled WGS sequence"/>
</dbReference>
<dbReference type="InterPro" id="IPR007527">
    <property type="entry name" value="Znf_SWIM"/>
</dbReference>
<dbReference type="PROSITE" id="PS50966">
    <property type="entry name" value="ZF_SWIM"/>
    <property type="match status" value="1"/>
</dbReference>
<keyword evidence="4" id="KW-1185">Reference proteome</keyword>
<dbReference type="RefSeq" id="WP_193934885.1">
    <property type="nucleotide sequence ID" value="NZ_CAWPMZ010000149.1"/>
</dbReference>
<keyword evidence="1" id="KW-0862">Zinc</keyword>
<organism evidence="3 4">
    <name type="scientific">Gloeocapsopsis crepidinum LEGE 06123</name>
    <dbReference type="NCBI Taxonomy" id="588587"/>
    <lineage>
        <taxon>Bacteria</taxon>
        <taxon>Bacillati</taxon>
        <taxon>Cyanobacteriota</taxon>
        <taxon>Cyanophyceae</taxon>
        <taxon>Oscillatoriophycideae</taxon>
        <taxon>Chroococcales</taxon>
        <taxon>Chroococcaceae</taxon>
        <taxon>Gloeocapsopsis</taxon>
    </lineage>
</organism>
<evidence type="ECO:0000259" key="2">
    <source>
        <dbReference type="PROSITE" id="PS50966"/>
    </source>
</evidence>
<gene>
    <name evidence="3" type="ORF">IQ230_24840</name>
</gene>
<evidence type="ECO:0000256" key="1">
    <source>
        <dbReference type="PROSITE-ProRule" id="PRU00325"/>
    </source>
</evidence>
<protein>
    <submittedName>
        <fullName evidence="3">SWIM zinc finger family protein</fullName>
    </submittedName>
</protein>
<accession>A0ABR9UYW3</accession>
<proteinExistence type="predicted"/>
<evidence type="ECO:0000313" key="3">
    <source>
        <dbReference type="EMBL" id="MBE9193503.1"/>
    </source>
</evidence>
<feature type="domain" description="SWIM-type" evidence="2">
    <location>
        <begin position="143"/>
        <end position="174"/>
    </location>
</feature>
<dbReference type="EMBL" id="JADEWN010000099">
    <property type="protein sequence ID" value="MBE9193503.1"/>
    <property type="molecule type" value="Genomic_DNA"/>
</dbReference>